<dbReference type="InterPro" id="IPR006130">
    <property type="entry name" value="Asp/Orn_carbamoylTrfase"/>
</dbReference>
<dbReference type="PROSITE" id="PS51855">
    <property type="entry name" value="MGS"/>
    <property type="match status" value="1"/>
</dbReference>
<protein>
    <recommendedName>
        <fullName evidence="4">aspartate carbamoyltransferase</fullName>
        <ecNumber evidence="4">2.1.3.2</ecNumber>
    </recommendedName>
</protein>
<dbReference type="FunFam" id="3.40.50.1380:FF:000005">
    <property type="entry name" value="CAD protein-like isoform X1"/>
    <property type="match status" value="1"/>
</dbReference>
<evidence type="ECO:0000256" key="4">
    <source>
        <dbReference type="ARBA" id="ARBA00013008"/>
    </source>
</evidence>
<evidence type="ECO:0000256" key="3">
    <source>
        <dbReference type="ARBA" id="ARBA00008896"/>
    </source>
</evidence>
<dbReference type="HAMAP" id="MF_00001">
    <property type="entry name" value="Asp_carb_tr"/>
    <property type="match status" value="1"/>
</dbReference>
<dbReference type="GO" id="GO:0006207">
    <property type="term" value="P:'de novo' pyrimidine nucleobase biosynthetic process"/>
    <property type="evidence" value="ECO:0007669"/>
    <property type="project" value="InterPro"/>
</dbReference>
<dbReference type="GO" id="GO:0046872">
    <property type="term" value="F:metal ion binding"/>
    <property type="evidence" value="ECO:0007669"/>
    <property type="project" value="UniProtKB-KW"/>
</dbReference>
<dbReference type="CDD" id="cd01316">
    <property type="entry name" value="CAD_DHOase"/>
    <property type="match status" value="1"/>
</dbReference>
<reference evidence="12 13" key="1">
    <citation type="journal article" date="2019" name="J. Hered.">
        <title>An Improved Genome Assembly for Drosophila navojoa, the Basal Species in the mojavensis Cluster.</title>
        <authorList>
            <person name="Vanderlinde T."/>
            <person name="Dupim E.G."/>
            <person name="Nazario-Yepiz N.O."/>
            <person name="Carvalho A.B."/>
        </authorList>
    </citation>
    <scope>NUCLEOTIDE SEQUENCE [LARGE SCALE GENOMIC DNA]</scope>
    <source>
        <strain evidence="12">Navoj_Jal97</strain>
        <tissue evidence="12">Whole organism</tissue>
    </source>
</reference>
<dbReference type="GO" id="GO:0006520">
    <property type="term" value="P:amino acid metabolic process"/>
    <property type="evidence" value="ECO:0007669"/>
    <property type="project" value="InterPro"/>
</dbReference>
<name>A0A484AQX8_DRONA</name>
<keyword evidence="5" id="KW-0808">Transferase</keyword>
<dbReference type="PRINTS" id="PR00101">
    <property type="entry name" value="ATCASE"/>
</dbReference>
<comment type="caution">
    <text evidence="12">The sequence shown here is derived from an EMBL/GenBank/DDBJ whole genome shotgun (WGS) entry which is preliminary data.</text>
</comment>
<comment type="cofactor">
    <cofactor evidence="1">
        <name>Zn(2+)</name>
        <dbReference type="ChEBI" id="CHEBI:29105"/>
    </cofactor>
</comment>
<dbReference type="PROSITE" id="PS00483">
    <property type="entry name" value="DIHYDROOROTASE_2"/>
    <property type="match status" value="1"/>
</dbReference>
<dbReference type="InterPro" id="IPR006131">
    <property type="entry name" value="Asp_carbamoyltransf_Asp/Orn-bd"/>
</dbReference>
<dbReference type="PROSITE" id="PS00097">
    <property type="entry name" value="CARBAMOYLTRANSFERASE"/>
    <property type="match status" value="1"/>
</dbReference>
<evidence type="ECO:0000256" key="9">
    <source>
        <dbReference type="ARBA" id="ARBA00043884"/>
    </source>
</evidence>
<dbReference type="UniPathway" id="UPA00070">
    <property type="reaction ID" value="UER00116"/>
</dbReference>
<dbReference type="InterPro" id="IPR002082">
    <property type="entry name" value="Asp_carbamoyltransf"/>
</dbReference>
<dbReference type="Gene3D" id="3.40.50.1380">
    <property type="entry name" value="Methylglyoxal synthase-like domain"/>
    <property type="match status" value="1"/>
</dbReference>
<dbReference type="PANTHER" id="PTHR45753">
    <property type="entry name" value="ORNITHINE CARBAMOYLTRANSFERASE, MITOCHONDRIAL"/>
    <property type="match status" value="1"/>
</dbReference>
<comment type="catalytic activity">
    <reaction evidence="10">
        <text>carbamoyl phosphate + L-aspartate = N-carbamoyl-L-aspartate + phosphate + H(+)</text>
        <dbReference type="Rhea" id="RHEA:20013"/>
        <dbReference type="ChEBI" id="CHEBI:15378"/>
        <dbReference type="ChEBI" id="CHEBI:29991"/>
        <dbReference type="ChEBI" id="CHEBI:32814"/>
        <dbReference type="ChEBI" id="CHEBI:43474"/>
        <dbReference type="ChEBI" id="CHEBI:58228"/>
        <dbReference type="EC" id="2.1.3.2"/>
    </reaction>
</comment>
<dbReference type="InterPro" id="IPR036901">
    <property type="entry name" value="Asp/Orn_carbamoylTrfase_sf"/>
</dbReference>
<dbReference type="InterPro" id="IPR032466">
    <property type="entry name" value="Metal_Hydrolase"/>
</dbReference>
<dbReference type="GO" id="GO:0016812">
    <property type="term" value="F:hydrolase activity, acting on carbon-nitrogen (but not peptide) bonds, in cyclic amides"/>
    <property type="evidence" value="ECO:0007669"/>
    <property type="project" value="InterPro"/>
</dbReference>
<comment type="similarity">
    <text evidence="3">Belongs to the aspartate/ornithine carbamoyltransferase superfamily. ATCase family.</text>
</comment>
<organism evidence="12 13">
    <name type="scientific">Drosophila navojoa</name>
    <name type="common">Fruit fly</name>
    <dbReference type="NCBI Taxonomy" id="7232"/>
    <lineage>
        <taxon>Eukaryota</taxon>
        <taxon>Metazoa</taxon>
        <taxon>Ecdysozoa</taxon>
        <taxon>Arthropoda</taxon>
        <taxon>Hexapoda</taxon>
        <taxon>Insecta</taxon>
        <taxon>Pterygota</taxon>
        <taxon>Neoptera</taxon>
        <taxon>Endopterygota</taxon>
        <taxon>Diptera</taxon>
        <taxon>Brachycera</taxon>
        <taxon>Muscomorpha</taxon>
        <taxon>Ephydroidea</taxon>
        <taxon>Drosophilidae</taxon>
        <taxon>Drosophila</taxon>
    </lineage>
</organism>
<dbReference type="Pfam" id="PF00185">
    <property type="entry name" value="OTCace"/>
    <property type="match status" value="1"/>
</dbReference>
<dbReference type="FunFam" id="3.40.50.1370:FF:000005">
    <property type="entry name" value="CAD protein-like isoform X1"/>
    <property type="match status" value="1"/>
</dbReference>
<dbReference type="FunFam" id="3.40.50.1370:FF:000002">
    <property type="entry name" value="Aspartate carbamoyltransferase 2"/>
    <property type="match status" value="1"/>
</dbReference>
<dbReference type="InterPro" id="IPR011607">
    <property type="entry name" value="MGS-like_dom"/>
</dbReference>
<evidence type="ECO:0000313" key="13">
    <source>
        <dbReference type="Proteomes" id="UP000295192"/>
    </source>
</evidence>
<evidence type="ECO:0000313" key="12">
    <source>
        <dbReference type="EMBL" id="TDG39013.1"/>
    </source>
</evidence>
<dbReference type="EMBL" id="LSRL02001472">
    <property type="protein sequence ID" value="TDG39013.1"/>
    <property type="molecule type" value="Genomic_DNA"/>
</dbReference>
<dbReference type="SUPFAM" id="SSF51338">
    <property type="entry name" value="Composite domain of metallo-dependent hydrolases"/>
    <property type="match status" value="1"/>
</dbReference>
<evidence type="ECO:0000259" key="11">
    <source>
        <dbReference type="PROSITE" id="PS51855"/>
    </source>
</evidence>
<dbReference type="PROSITE" id="PS00482">
    <property type="entry name" value="DIHYDROOROTASE_1"/>
    <property type="match status" value="1"/>
</dbReference>
<gene>
    <name evidence="12" type="ORF">AWZ03_014564</name>
</gene>
<dbReference type="STRING" id="7232.A0A484AQX8"/>
<dbReference type="OMA" id="WEHLEYI"/>
<keyword evidence="8" id="KW-0665">Pyrimidine biosynthesis</keyword>
<dbReference type="InterPro" id="IPR006132">
    <property type="entry name" value="Asp/Orn_carbamoyltranf_P-bd"/>
</dbReference>
<dbReference type="AlphaFoldDB" id="A0A484AQX8"/>
<comment type="function">
    <text evidence="9">Catalyzes the condensation of carbamoyl phosphate and aspartate to form carbamoyl aspartate and inorganic phosphate, the committed step in the de novo pyrimidine nucleotide biosynthesis pathway.</text>
</comment>
<dbReference type="GO" id="GO:0004070">
    <property type="term" value="F:aspartate carbamoyltransferase activity"/>
    <property type="evidence" value="ECO:0007669"/>
    <property type="project" value="UniProtKB-EC"/>
</dbReference>
<dbReference type="NCBIfam" id="TIGR00670">
    <property type="entry name" value="asp_carb_tr"/>
    <property type="match status" value="1"/>
</dbReference>
<dbReference type="InterPro" id="IPR024403">
    <property type="entry name" value="DHOase_cat"/>
</dbReference>
<proteinExistence type="inferred from homology"/>
<dbReference type="InterPro" id="IPR036914">
    <property type="entry name" value="MGS-like_dom_sf"/>
</dbReference>
<sequence>VESVQWTFDKTTPDDINGELRHLAEFLATKQFDLVINLPMRGGGIRRVSSFMTHGYRTRRLAVDYSIPLVTDVKCTKLLVESMRVTGRNPLMKTHTDCMTSRRIIKLPGFIDVHVHLREPGATHKEDFASGTAAALAGGVTMVCAMPNTNPSIVDRETFNQFRELARAGARCDYALYVGASDTNWENVWELASQACGLKMYLNDTFGTLRLSDMASWQRHLSRWPKRAPIVCHAERQSMAAVILLAHLLERPVHICHVARKEEIQLIRAAKEKGLRVTCEVCPHHLFLSTRDVERLGVGMAEVRPLLCSPEDQEALWEHMEYIDVFATDHAPHTLAEKQSERPPPGFPGLETILPMLLQAVREGRLTLEDIKRKFHRNPRNIFNLPEQPQTYVEIDLDEEWTINNAELKTKAQWTPFNGTKVTGRVHRVVLRGEVAYIDGEVLVQPGFGQNVRSKMPLPQKLEMEGSELPSDMDANDTFARLLTEGTSTPAPRAATVHFVDEANASTSPAAGSFLRPVSPSPRLRLDSNTALKDYLQKSSALSEPNPVTHCLVGKHILSVDIFDKERLNDLFNLAQLLKSRVTKDRPVDDLLRGKIMASIFYEVSTRTQCSFSAAMQRLGGHVITMDQVTSSVKKGETLEDSIKVMASYADVMVLRHPEPGAVSRAASFSRKPLINAGDGVGEHPTQALLDVFTIREEIGTVNGLTITMVGDLKNGRTVHSLARLLTLYNVTLQYVAPYGLGMPEGIMRYLHQRGINQVTFDTIEQALPTTDVLYMTRIQRERFQSEEEYQRCCGHFIVTPKLMTRANKRTIVLHPLPRVEEISRDFDSDPRAAYFRQAEYGMYIRMALLAMVVGCRSTAL</sequence>
<evidence type="ECO:0000256" key="8">
    <source>
        <dbReference type="ARBA" id="ARBA00022975"/>
    </source>
</evidence>
<keyword evidence="7" id="KW-0378">Hydrolase</keyword>
<evidence type="ECO:0000256" key="2">
    <source>
        <dbReference type="ARBA" id="ARBA00004852"/>
    </source>
</evidence>
<dbReference type="SUPFAM" id="SSF51556">
    <property type="entry name" value="Metallo-dependent hydrolases"/>
    <property type="match status" value="1"/>
</dbReference>
<evidence type="ECO:0000256" key="5">
    <source>
        <dbReference type="ARBA" id="ARBA00022679"/>
    </source>
</evidence>
<dbReference type="Gene3D" id="3.40.50.1370">
    <property type="entry name" value="Aspartate/ornithine carbamoyltransferase"/>
    <property type="match status" value="2"/>
</dbReference>
<evidence type="ECO:0000256" key="10">
    <source>
        <dbReference type="ARBA" id="ARBA00048859"/>
    </source>
</evidence>
<dbReference type="GO" id="GO:0044205">
    <property type="term" value="P:'de novo' UMP biosynthetic process"/>
    <property type="evidence" value="ECO:0007669"/>
    <property type="project" value="UniProtKB-UniPathway"/>
</dbReference>
<dbReference type="EC" id="2.1.3.2" evidence="4"/>
<dbReference type="OrthoDB" id="434at2759"/>
<dbReference type="InterPro" id="IPR011059">
    <property type="entry name" value="Metal-dep_hydrolase_composite"/>
</dbReference>
<accession>A0A484AQX8</accession>
<keyword evidence="6" id="KW-0479">Metal-binding</keyword>
<dbReference type="PRINTS" id="PR00100">
    <property type="entry name" value="AOTCASE"/>
</dbReference>
<feature type="non-terminal residue" evidence="12">
    <location>
        <position position="1"/>
    </location>
</feature>
<dbReference type="Pfam" id="PF12890">
    <property type="entry name" value="DHOase"/>
    <property type="match status" value="1"/>
</dbReference>
<keyword evidence="13" id="KW-1185">Reference proteome</keyword>
<feature type="domain" description="MGS-like" evidence="11">
    <location>
        <begin position="1"/>
        <end position="105"/>
    </location>
</feature>
<evidence type="ECO:0000256" key="7">
    <source>
        <dbReference type="ARBA" id="ARBA00022801"/>
    </source>
</evidence>
<dbReference type="NCBIfam" id="NF002032">
    <property type="entry name" value="PRK00856.1"/>
    <property type="match status" value="1"/>
</dbReference>
<dbReference type="InterPro" id="IPR002195">
    <property type="entry name" value="Dihydroorotase_CS"/>
</dbReference>
<evidence type="ECO:0000256" key="1">
    <source>
        <dbReference type="ARBA" id="ARBA00001947"/>
    </source>
</evidence>
<dbReference type="Gene3D" id="3.20.20.140">
    <property type="entry name" value="Metal-dependent hydrolases"/>
    <property type="match status" value="1"/>
</dbReference>
<dbReference type="GO" id="GO:0016597">
    <property type="term" value="F:amino acid binding"/>
    <property type="evidence" value="ECO:0007669"/>
    <property type="project" value="InterPro"/>
</dbReference>
<dbReference type="SUPFAM" id="SSF52335">
    <property type="entry name" value="Methylglyoxal synthase-like"/>
    <property type="match status" value="1"/>
</dbReference>
<dbReference type="Proteomes" id="UP000295192">
    <property type="component" value="Unassembled WGS sequence"/>
</dbReference>
<evidence type="ECO:0000256" key="6">
    <source>
        <dbReference type="ARBA" id="ARBA00022723"/>
    </source>
</evidence>
<dbReference type="SUPFAM" id="SSF53671">
    <property type="entry name" value="Aspartate/ornithine carbamoyltransferase"/>
    <property type="match status" value="1"/>
</dbReference>
<comment type="pathway">
    <text evidence="2">Pyrimidine metabolism; UMP biosynthesis via de novo pathway; (S)-dihydroorotate from bicarbonate: step 2/3.</text>
</comment>
<dbReference type="PANTHER" id="PTHR45753:SF6">
    <property type="entry name" value="ASPARTATE CARBAMOYLTRANSFERASE"/>
    <property type="match status" value="1"/>
</dbReference>
<dbReference type="FunFam" id="3.20.20.140:FF:000036">
    <property type="entry name" value="Carbamoyl-phosphate synthase large chain"/>
    <property type="match status" value="1"/>
</dbReference>
<dbReference type="Pfam" id="PF02729">
    <property type="entry name" value="OTCace_N"/>
    <property type="match status" value="1"/>
</dbReference>